<dbReference type="InterPro" id="IPR013216">
    <property type="entry name" value="Methyltransf_11"/>
</dbReference>
<feature type="domain" description="Methyltransferase type 11" evidence="1">
    <location>
        <begin position="47"/>
        <end position="144"/>
    </location>
</feature>
<dbReference type="GO" id="GO:0008757">
    <property type="term" value="F:S-adenosylmethionine-dependent methyltransferase activity"/>
    <property type="evidence" value="ECO:0007669"/>
    <property type="project" value="InterPro"/>
</dbReference>
<evidence type="ECO:0000259" key="1">
    <source>
        <dbReference type="Pfam" id="PF08241"/>
    </source>
</evidence>
<sequence length="246" mass="27986">MTQNIYDNAEFFAEYSALDRSIKGLDGAPEWPRLRSYIPDLKGLDVLDLGCGFGWFARWARSTGASTVRGIEISNNMLSRARAMTNDTKIIYEQADLDNTNLSEYGTDKYDVVFSSLTLHYLVNLPELIQQVQTVLKPGGTFVCSIEHPIYTAPSKAEFITDAVSGREYWPLDNYQKEGLRVTDWLAEGVQKQHRTVASYVNLLLKAGFRIAEFDEWCPTPEQMEKCGWHRVLERPVYLLISAVKN</sequence>
<proteinExistence type="predicted"/>
<accession>A0A2L2TH02</accession>
<dbReference type="OrthoDB" id="66144at2759"/>
<evidence type="ECO:0000313" key="2">
    <source>
        <dbReference type="EMBL" id="CEI63697.1"/>
    </source>
</evidence>
<protein>
    <recommendedName>
        <fullName evidence="1">Methyltransferase type 11 domain-containing protein</fullName>
    </recommendedName>
</protein>
<name>A0A2L2TH02_9HYPO</name>
<dbReference type="Pfam" id="PF08241">
    <property type="entry name" value="Methyltransf_11"/>
    <property type="match status" value="1"/>
</dbReference>
<dbReference type="CDD" id="cd02440">
    <property type="entry name" value="AdoMet_MTases"/>
    <property type="match status" value="1"/>
</dbReference>
<dbReference type="STRING" id="56646.A0A2L2TH02"/>
<keyword evidence="3" id="KW-1185">Reference proteome</keyword>
<dbReference type="PANTHER" id="PTHR43861:SF1">
    <property type="entry name" value="TRANS-ACONITATE 2-METHYLTRANSFERASE"/>
    <property type="match status" value="1"/>
</dbReference>
<dbReference type="PANTHER" id="PTHR43861">
    <property type="entry name" value="TRANS-ACONITATE 2-METHYLTRANSFERASE-RELATED"/>
    <property type="match status" value="1"/>
</dbReference>
<dbReference type="InterPro" id="IPR029063">
    <property type="entry name" value="SAM-dependent_MTases_sf"/>
</dbReference>
<dbReference type="SUPFAM" id="SSF53335">
    <property type="entry name" value="S-adenosyl-L-methionine-dependent methyltransferases"/>
    <property type="match status" value="1"/>
</dbReference>
<reference evidence="3" key="1">
    <citation type="submission" date="2014-10" db="EMBL/GenBank/DDBJ databases">
        <authorList>
            <person name="King R."/>
        </authorList>
    </citation>
    <scope>NUCLEOTIDE SEQUENCE [LARGE SCALE GENOMIC DNA]</scope>
    <source>
        <strain evidence="3">A3/5</strain>
    </source>
</reference>
<organism evidence="2 3">
    <name type="scientific">Fusarium venenatum</name>
    <dbReference type="NCBI Taxonomy" id="56646"/>
    <lineage>
        <taxon>Eukaryota</taxon>
        <taxon>Fungi</taxon>
        <taxon>Dikarya</taxon>
        <taxon>Ascomycota</taxon>
        <taxon>Pezizomycotina</taxon>
        <taxon>Sordariomycetes</taxon>
        <taxon>Hypocreomycetidae</taxon>
        <taxon>Hypocreales</taxon>
        <taxon>Nectriaceae</taxon>
        <taxon>Fusarium</taxon>
    </lineage>
</organism>
<dbReference type="Proteomes" id="UP000245910">
    <property type="component" value="Chromosome I"/>
</dbReference>
<dbReference type="Gene3D" id="3.40.50.150">
    <property type="entry name" value="Vaccinia Virus protein VP39"/>
    <property type="match status" value="1"/>
</dbReference>
<dbReference type="EMBL" id="LN649229">
    <property type="protein sequence ID" value="CEI63697.1"/>
    <property type="molecule type" value="Genomic_DNA"/>
</dbReference>
<evidence type="ECO:0000313" key="3">
    <source>
        <dbReference type="Proteomes" id="UP000245910"/>
    </source>
</evidence>
<dbReference type="AlphaFoldDB" id="A0A2L2TH02"/>